<name>A0A423X4X9_9PEZI</name>
<dbReference type="OrthoDB" id="5206390at2759"/>
<dbReference type="EMBL" id="LKEA01000002">
    <property type="protein sequence ID" value="ROW10951.1"/>
    <property type="molecule type" value="Genomic_DNA"/>
</dbReference>
<feature type="compositionally biased region" description="Acidic residues" evidence="1">
    <location>
        <begin position="201"/>
        <end position="211"/>
    </location>
</feature>
<evidence type="ECO:0000313" key="3">
    <source>
        <dbReference type="Proteomes" id="UP000283895"/>
    </source>
</evidence>
<dbReference type="AlphaFoldDB" id="A0A423X4X9"/>
<gene>
    <name evidence="2" type="ORF">VMCG_01378</name>
</gene>
<dbReference type="Proteomes" id="UP000283895">
    <property type="component" value="Unassembled WGS sequence"/>
</dbReference>
<keyword evidence="3" id="KW-1185">Reference proteome</keyword>
<sequence length="211" mass="23404">MDSFGFQPVHPRLAPSSSLPAPFSFRRASTSSSRNSYASYTSSTSAVSTINSVIFRQPSIMDLEEEHKNYGSELKILEPRPVVFYGSMEERFASLRRRPSTMTGLLKLTRERVDVKKGHKAWDAARGEDLDRHHGRWGRPGLPGGLEEASGVGPRPRGMALPIQPAREQQVEQPPEDDIYGVSDEEQQRRRNREGKGSGEGQDEAGGEAIP</sequence>
<dbReference type="STRING" id="356882.A0A423X4X9"/>
<evidence type="ECO:0000256" key="1">
    <source>
        <dbReference type="SAM" id="MobiDB-lite"/>
    </source>
</evidence>
<feature type="compositionally biased region" description="Basic and acidic residues" evidence="1">
    <location>
        <begin position="186"/>
        <end position="197"/>
    </location>
</feature>
<reference evidence="2 3" key="1">
    <citation type="submission" date="2015-09" db="EMBL/GenBank/DDBJ databases">
        <title>Host preference determinants of Valsa canker pathogens revealed by comparative genomics.</title>
        <authorList>
            <person name="Yin Z."/>
            <person name="Huang L."/>
        </authorList>
    </citation>
    <scope>NUCLEOTIDE SEQUENCE [LARGE SCALE GENOMIC DNA]</scope>
    <source>
        <strain evidence="2 3">03-1</strain>
    </source>
</reference>
<feature type="region of interest" description="Disordered" evidence="1">
    <location>
        <begin position="131"/>
        <end position="211"/>
    </location>
</feature>
<evidence type="ECO:0000313" key="2">
    <source>
        <dbReference type="EMBL" id="ROW10951.1"/>
    </source>
</evidence>
<proteinExistence type="predicted"/>
<organism evidence="2 3">
    <name type="scientific">Cytospora schulzeri</name>
    <dbReference type="NCBI Taxonomy" id="448051"/>
    <lineage>
        <taxon>Eukaryota</taxon>
        <taxon>Fungi</taxon>
        <taxon>Dikarya</taxon>
        <taxon>Ascomycota</taxon>
        <taxon>Pezizomycotina</taxon>
        <taxon>Sordariomycetes</taxon>
        <taxon>Sordariomycetidae</taxon>
        <taxon>Diaporthales</taxon>
        <taxon>Cytosporaceae</taxon>
        <taxon>Cytospora</taxon>
    </lineage>
</organism>
<accession>A0A423X4X9</accession>
<protein>
    <submittedName>
        <fullName evidence="2">Uncharacterized protein</fullName>
    </submittedName>
</protein>
<comment type="caution">
    <text evidence="2">The sequence shown here is derived from an EMBL/GenBank/DDBJ whole genome shotgun (WGS) entry which is preliminary data.</text>
</comment>
<feature type="compositionally biased region" description="Acidic residues" evidence="1">
    <location>
        <begin position="174"/>
        <end position="185"/>
    </location>
</feature>